<reference evidence="3" key="3">
    <citation type="submission" date="2015-06" db="UniProtKB">
        <authorList>
            <consortium name="EnsemblProtists"/>
        </authorList>
    </citation>
    <scope>IDENTIFICATION</scope>
</reference>
<organism evidence="2">
    <name type="scientific">Guillardia theta (strain CCMP2712)</name>
    <name type="common">Cryptophyte</name>
    <dbReference type="NCBI Taxonomy" id="905079"/>
    <lineage>
        <taxon>Eukaryota</taxon>
        <taxon>Cryptophyceae</taxon>
        <taxon>Pyrenomonadales</taxon>
        <taxon>Geminigeraceae</taxon>
        <taxon>Guillardia</taxon>
    </lineage>
</organism>
<reference evidence="2 4" key="1">
    <citation type="journal article" date="2012" name="Nature">
        <title>Algal genomes reveal evolutionary mosaicism and the fate of nucleomorphs.</title>
        <authorList>
            <consortium name="DOE Joint Genome Institute"/>
            <person name="Curtis B.A."/>
            <person name="Tanifuji G."/>
            <person name="Burki F."/>
            <person name="Gruber A."/>
            <person name="Irimia M."/>
            <person name="Maruyama S."/>
            <person name="Arias M.C."/>
            <person name="Ball S.G."/>
            <person name="Gile G.H."/>
            <person name="Hirakawa Y."/>
            <person name="Hopkins J.F."/>
            <person name="Kuo A."/>
            <person name="Rensing S.A."/>
            <person name="Schmutz J."/>
            <person name="Symeonidi A."/>
            <person name="Elias M."/>
            <person name="Eveleigh R.J."/>
            <person name="Herman E.K."/>
            <person name="Klute M.J."/>
            <person name="Nakayama T."/>
            <person name="Obornik M."/>
            <person name="Reyes-Prieto A."/>
            <person name="Armbrust E.V."/>
            <person name="Aves S.J."/>
            <person name="Beiko R.G."/>
            <person name="Coutinho P."/>
            <person name="Dacks J.B."/>
            <person name="Durnford D.G."/>
            <person name="Fast N.M."/>
            <person name="Green B.R."/>
            <person name="Grisdale C.J."/>
            <person name="Hempel F."/>
            <person name="Henrissat B."/>
            <person name="Hoppner M.P."/>
            <person name="Ishida K."/>
            <person name="Kim E."/>
            <person name="Koreny L."/>
            <person name="Kroth P.G."/>
            <person name="Liu Y."/>
            <person name="Malik S.B."/>
            <person name="Maier U.G."/>
            <person name="McRose D."/>
            <person name="Mock T."/>
            <person name="Neilson J.A."/>
            <person name="Onodera N.T."/>
            <person name="Poole A.M."/>
            <person name="Pritham E.J."/>
            <person name="Richards T.A."/>
            <person name="Rocap G."/>
            <person name="Roy S.W."/>
            <person name="Sarai C."/>
            <person name="Schaack S."/>
            <person name="Shirato S."/>
            <person name="Slamovits C.H."/>
            <person name="Spencer D.F."/>
            <person name="Suzuki S."/>
            <person name="Worden A.Z."/>
            <person name="Zauner S."/>
            <person name="Barry K."/>
            <person name="Bell C."/>
            <person name="Bharti A.K."/>
            <person name="Crow J.A."/>
            <person name="Grimwood J."/>
            <person name="Kramer R."/>
            <person name="Lindquist E."/>
            <person name="Lucas S."/>
            <person name="Salamov A."/>
            <person name="McFadden G.I."/>
            <person name="Lane C.E."/>
            <person name="Keeling P.J."/>
            <person name="Gray M.W."/>
            <person name="Grigoriev I.V."/>
            <person name="Archibald J.M."/>
        </authorList>
    </citation>
    <scope>NUCLEOTIDE SEQUENCE</scope>
    <source>
        <strain evidence="2 4">CCMP2712</strain>
    </source>
</reference>
<dbReference type="GO" id="GO:0016491">
    <property type="term" value="F:oxidoreductase activity"/>
    <property type="evidence" value="ECO:0007669"/>
    <property type="project" value="InterPro"/>
</dbReference>
<dbReference type="CDD" id="cd03024">
    <property type="entry name" value="DsbA_FrnE"/>
    <property type="match status" value="1"/>
</dbReference>
<dbReference type="GeneID" id="17292689"/>
<dbReference type="eggNOG" id="ENOG502QTH7">
    <property type="taxonomic scope" value="Eukaryota"/>
</dbReference>
<dbReference type="KEGG" id="gtt:GUITHDRAFT_117897"/>
<dbReference type="Proteomes" id="UP000011087">
    <property type="component" value="Unassembled WGS sequence"/>
</dbReference>
<evidence type="ECO:0000313" key="3">
    <source>
        <dbReference type="EnsemblProtists" id="EKX35982"/>
    </source>
</evidence>
<evidence type="ECO:0000259" key="1">
    <source>
        <dbReference type="Pfam" id="PF01323"/>
    </source>
</evidence>
<dbReference type="EMBL" id="JH993081">
    <property type="protein sequence ID" value="EKX35982.1"/>
    <property type="molecule type" value="Genomic_DNA"/>
</dbReference>
<evidence type="ECO:0000313" key="2">
    <source>
        <dbReference type="EMBL" id="EKX35982.1"/>
    </source>
</evidence>
<dbReference type="OMA" id="QKYAISG"/>
<dbReference type="InterPro" id="IPR001853">
    <property type="entry name" value="DSBA-like_thioredoxin_dom"/>
</dbReference>
<dbReference type="SUPFAM" id="SSF52833">
    <property type="entry name" value="Thioredoxin-like"/>
    <property type="match status" value="1"/>
</dbReference>
<protein>
    <recommendedName>
        <fullName evidence="1">DSBA-like thioredoxin domain-containing protein</fullName>
    </recommendedName>
</protein>
<dbReference type="PaxDb" id="55529-EKX35982"/>
<dbReference type="PANTHER" id="PTHR13887:SF41">
    <property type="entry name" value="THIOREDOXIN SUPERFAMILY PROTEIN"/>
    <property type="match status" value="1"/>
</dbReference>
<keyword evidence="4" id="KW-1185">Reference proteome</keyword>
<sequence>MKKFPQVQFEVNWRPFQLQPEAPKEGRNKLEMYHEKFGADRVRMMMPRLTQAFDNVGVKFSMGGMTGNTFDSHRLIYWAGTKGKQDELMEELFMNYFSQEKYIGDPQVLEQAAEKVGLDRQEAAGVISNPQAFAKEVEAEKKKFGRSVSGVPFFIINGEEGLSGAQPPEVFEQVFREVLD</sequence>
<dbReference type="PANTHER" id="PTHR13887">
    <property type="entry name" value="GLUTATHIONE S-TRANSFERASE KAPPA"/>
    <property type="match status" value="1"/>
</dbReference>
<dbReference type="AlphaFoldDB" id="L1IIQ6"/>
<reference evidence="4" key="2">
    <citation type="submission" date="2012-11" db="EMBL/GenBank/DDBJ databases">
        <authorList>
            <person name="Kuo A."/>
            <person name="Curtis B.A."/>
            <person name="Tanifuji G."/>
            <person name="Burki F."/>
            <person name="Gruber A."/>
            <person name="Irimia M."/>
            <person name="Maruyama S."/>
            <person name="Arias M.C."/>
            <person name="Ball S.G."/>
            <person name="Gile G.H."/>
            <person name="Hirakawa Y."/>
            <person name="Hopkins J.F."/>
            <person name="Rensing S.A."/>
            <person name="Schmutz J."/>
            <person name="Symeonidi A."/>
            <person name="Elias M."/>
            <person name="Eveleigh R.J."/>
            <person name="Herman E.K."/>
            <person name="Klute M.J."/>
            <person name="Nakayama T."/>
            <person name="Obornik M."/>
            <person name="Reyes-Prieto A."/>
            <person name="Armbrust E.V."/>
            <person name="Aves S.J."/>
            <person name="Beiko R.G."/>
            <person name="Coutinho P."/>
            <person name="Dacks J.B."/>
            <person name="Durnford D.G."/>
            <person name="Fast N.M."/>
            <person name="Green B.R."/>
            <person name="Grisdale C."/>
            <person name="Hempe F."/>
            <person name="Henrissat B."/>
            <person name="Hoppner M.P."/>
            <person name="Ishida K.-I."/>
            <person name="Kim E."/>
            <person name="Koreny L."/>
            <person name="Kroth P.G."/>
            <person name="Liu Y."/>
            <person name="Malik S.-B."/>
            <person name="Maier U.G."/>
            <person name="McRose D."/>
            <person name="Mock T."/>
            <person name="Neilson J.A."/>
            <person name="Onodera N.T."/>
            <person name="Poole A.M."/>
            <person name="Pritham E.J."/>
            <person name="Richards T.A."/>
            <person name="Rocap G."/>
            <person name="Roy S.W."/>
            <person name="Sarai C."/>
            <person name="Schaack S."/>
            <person name="Shirato S."/>
            <person name="Slamovits C.H."/>
            <person name="Spencer D.F."/>
            <person name="Suzuki S."/>
            <person name="Worden A.Z."/>
            <person name="Zauner S."/>
            <person name="Barry K."/>
            <person name="Bell C."/>
            <person name="Bharti A.K."/>
            <person name="Crow J.A."/>
            <person name="Grimwood J."/>
            <person name="Kramer R."/>
            <person name="Lindquist E."/>
            <person name="Lucas S."/>
            <person name="Salamov A."/>
            <person name="McFadden G.I."/>
            <person name="Lane C.E."/>
            <person name="Keeling P.J."/>
            <person name="Gray M.W."/>
            <person name="Grigoriev I.V."/>
            <person name="Archibald J.M."/>
        </authorList>
    </citation>
    <scope>NUCLEOTIDE SEQUENCE</scope>
    <source>
        <strain evidence="4">CCMP2712</strain>
    </source>
</reference>
<dbReference type="EnsemblProtists" id="EKX35982">
    <property type="protein sequence ID" value="EKX35982"/>
    <property type="gene ID" value="GUITHDRAFT_117897"/>
</dbReference>
<proteinExistence type="predicted"/>
<dbReference type="RefSeq" id="XP_005822962.1">
    <property type="nucleotide sequence ID" value="XM_005822905.1"/>
</dbReference>
<dbReference type="HOGENOM" id="CLU_069253_0_3_1"/>
<feature type="domain" description="DSBA-like thioredoxin" evidence="1">
    <location>
        <begin position="8"/>
        <end position="174"/>
    </location>
</feature>
<dbReference type="STRING" id="905079.L1IIQ6"/>
<name>L1IIQ6_GUITC</name>
<accession>L1IIQ6</accession>
<gene>
    <name evidence="2" type="ORF">GUITHDRAFT_117897</name>
</gene>
<evidence type="ECO:0000313" key="4">
    <source>
        <dbReference type="Proteomes" id="UP000011087"/>
    </source>
</evidence>
<dbReference type="Pfam" id="PF01323">
    <property type="entry name" value="DSBA"/>
    <property type="match status" value="1"/>
</dbReference>
<dbReference type="Gene3D" id="3.40.30.10">
    <property type="entry name" value="Glutaredoxin"/>
    <property type="match status" value="1"/>
</dbReference>
<dbReference type="InterPro" id="IPR036249">
    <property type="entry name" value="Thioredoxin-like_sf"/>
</dbReference>
<dbReference type="OrthoDB" id="1930760at2759"/>